<keyword evidence="3" id="KW-1185">Reference proteome</keyword>
<accession>A0AA39YP18</accession>
<feature type="region of interest" description="Disordered" evidence="1">
    <location>
        <begin position="380"/>
        <end position="413"/>
    </location>
</feature>
<dbReference type="EMBL" id="JAULSV010000001">
    <property type="protein sequence ID" value="KAK0656083.1"/>
    <property type="molecule type" value="Genomic_DNA"/>
</dbReference>
<sequence length="455" mass="50018">MALTITQLNGDASFLLALEPPVSDPLSKPFYIALDPWLSGSPFTILHPKISITTHEKRACITSLLDLPELDLVIISQNRADHLDPATLRQIPSRGTKTIILAEPGSARAIRSWGYFEDGKVVTMPKYNHRTSCPRVVRIPVPNGDAIMGKAGEVTVAFIPQRHDISRLHMAVAITYRPPIAQPSRPSMILTPPATPISHVSSPLLRVPGQTTEPTMLHTRAMSPSTRQYSRHSVASLSPLKQPLSVIFSPHGIKYSSIHSYVTHHLVSEAALPLTALLHCFDTVSSRWLGKVLLGAPSGVEICSRLGARAWFSTHDDGNKISGGILSRILRTTRHCRGDILRQLNSPEPSLTSTTSVRKYATNTTGVFALAIGETMTVSSEGIHHQEPNDSKPHVSTRHRRGESWLDLDEDSEESNKVVLPRVPLEASPLSGNIESEETEHVYHDVDVYKNNQLN</sequence>
<proteinExistence type="predicted"/>
<reference evidence="2" key="1">
    <citation type="submission" date="2023-06" db="EMBL/GenBank/DDBJ databases">
        <title>Genome-scale phylogeny and comparative genomics of the fungal order Sordariales.</title>
        <authorList>
            <consortium name="Lawrence Berkeley National Laboratory"/>
            <person name="Hensen N."/>
            <person name="Bonometti L."/>
            <person name="Westerberg I."/>
            <person name="Brannstrom I.O."/>
            <person name="Guillou S."/>
            <person name="Cros-Aarteil S."/>
            <person name="Calhoun S."/>
            <person name="Haridas S."/>
            <person name="Kuo A."/>
            <person name="Mondo S."/>
            <person name="Pangilinan J."/>
            <person name="Riley R."/>
            <person name="Labutti K."/>
            <person name="Andreopoulos B."/>
            <person name="Lipzen A."/>
            <person name="Chen C."/>
            <person name="Yanf M."/>
            <person name="Daum C."/>
            <person name="Ng V."/>
            <person name="Clum A."/>
            <person name="Steindorff A."/>
            <person name="Ohm R."/>
            <person name="Martin F."/>
            <person name="Silar P."/>
            <person name="Natvig D."/>
            <person name="Lalanne C."/>
            <person name="Gautier V."/>
            <person name="Ament-Velasquez S.L."/>
            <person name="Kruys A."/>
            <person name="Hutchinson M.I."/>
            <person name="Powell A.J."/>
            <person name="Barry K."/>
            <person name="Miller A.N."/>
            <person name="Grigoriev I.V."/>
            <person name="Debuchy R."/>
            <person name="Gladieux P."/>
            <person name="Thoren M.H."/>
            <person name="Johannesson H."/>
        </authorList>
    </citation>
    <scope>NUCLEOTIDE SEQUENCE</scope>
    <source>
        <strain evidence="2">SMH2532-1</strain>
    </source>
</reference>
<comment type="caution">
    <text evidence="2">The sequence shown here is derived from an EMBL/GenBank/DDBJ whole genome shotgun (WGS) entry which is preliminary data.</text>
</comment>
<evidence type="ECO:0000256" key="1">
    <source>
        <dbReference type="SAM" id="MobiDB-lite"/>
    </source>
</evidence>
<dbReference type="Gene3D" id="3.60.15.10">
    <property type="entry name" value="Ribonuclease Z/Hydroxyacylglutathione hydrolase-like"/>
    <property type="match status" value="1"/>
</dbReference>
<evidence type="ECO:0008006" key="4">
    <source>
        <dbReference type="Google" id="ProtNLM"/>
    </source>
</evidence>
<dbReference type="PANTHER" id="PTHR36142:SF5">
    <property type="entry name" value="METALLO-BETA-LACTAMASE DOMAIN-CONTAINING PROTEIN"/>
    <property type="match status" value="1"/>
</dbReference>
<evidence type="ECO:0000313" key="3">
    <source>
        <dbReference type="Proteomes" id="UP001174936"/>
    </source>
</evidence>
<evidence type="ECO:0000313" key="2">
    <source>
        <dbReference type="EMBL" id="KAK0656083.1"/>
    </source>
</evidence>
<dbReference type="InterPro" id="IPR036866">
    <property type="entry name" value="RibonucZ/Hydroxyglut_hydro"/>
</dbReference>
<name>A0AA39YP18_9PEZI</name>
<dbReference type="PANTHER" id="PTHR36142">
    <property type="entry name" value="METALLO-HYDROLASE/OXIDOREDUCTASE SUPERFAMILY PROTEIN"/>
    <property type="match status" value="1"/>
</dbReference>
<protein>
    <recommendedName>
        <fullName evidence="4">Metallo-beta-lactamase domain-containing protein</fullName>
    </recommendedName>
</protein>
<feature type="compositionally biased region" description="Basic and acidic residues" evidence="1">
    <location>
        <begin position="382"/>
        <end position="393"/>
    </location>
</feature>
<gene>
    <name evidence="2" type="ORF">B0T16DRAFT_27889</name>
</gene>
<organism evidence="2 3">
    <name type="scientific">Cercophora newfieldiana</name>
    <dbReference type="NCBI Taxonomy" id="92897"/>
    <lineage>
        <taxon>Eukaryota</taxon>
        <taxon>Fungi</taxon>
        <taxon>Dikarya</taxon>
        <taxon>Ascomycota</taxon>
        <taxon>Pezizomycotina</taxon>
        <taxon>Sordariomycetes</taxon>
        <taxon>Sordariomycetidae</taxon>
        <taxon>Sordariales</taxon>
        <taxon>Lasiosphaeriaceae</taxon>
        <taxon>Cercophora</taxon>
    </lineage>
</organism>
<dbReference type="AlphaFoldDB" id="A0AA39YP18"/>
<dbReference type="Proteomes" id="UP001174936">
    <property type="component" value="Unassembled WGS sequence"/>
</dbReference>